<reference evidence="1 2" key="2">
    <citation type="journal article" date="2013" name="Genome Announc.">
        <title>Draft Genome Sequences of Porphyromonas crevioricanis JCM 15906T and Porphyromonas cansulci JCM 13913T Isolated from a Canine Oral Cavity.</title>
        <authorList>
            <person name="Sakamoto M."/>
            <person name="Tanaka N."/>
            <person name="Shiwa Y."/>
            <person name="Yoshikawa H."/>
            <person name="Ohkuma M."/>
        </authorList>
    </citation>
    <scope>NUCLEOTIDE SEQUENCE [LARGE SCALE GENOMIC DNA]</scope>
    <source>
        <strain evidence="1 2">JCM 15906</strain>
    </source>
</reference>
<proteinExistence type="predicted"/>
<dbReference type="EMBL" id="BAOU01000005">
    <property type="protein sequence ID" value="GAD04466.1"/>
    <property type="molecule type" value="Genomic_DNA"/>
</dbReference>
<comment type="caution">
    <text evidence="1">The sequence shown here is derived from an EMBL/GenBank/DDBJ whole genome shotgun (WGS) entry which is preliminary data.</text>
</comment>
<evidence type="ECO:0000313" key="2">
    <source>
        <dbReference type="Proteomes" id="UP000018031"/>
    </source>
</evidence>
<evidence type="ECO:0000313" key="1">
    <source>
        <dbReference type="EMBL" id="GAD04466.1"/>
    </source>
</evidence>
<organism evidence="1 2">
    <name type="scientific">Porphyromonas crevioricanis JCM 15906</name>
    <dbReference type="NCBI Taxonomy" id="1305617"/>
    <lineage>
        <taxon>Bacteria</taxon>
        <taxon>Pseudomonadati</taxon>
        <taxon>Bacteroidota</taxon>
        <taxon>Bacteroidia</taxon>
        <taxon>Bacteroidales</taxon>
        <taxon>Porphyromonadaceae</taxon>
        <taxon>Porphyromonas</taxon>
    </lineage>
</organism>
<reference evidence="2" key="1">
    <citation type="journal article" date="2013" name="Genome">
        <title>Draft Genome Sequences of Porphyromonas crevioricanis JCM 15906T and Porphyromonas cansulci JCM 13913T Isolated from a Canine Oral Cavity.</title>
        <authorList>
            <person name="Sakamoto M."/>
            <person name="Tanaka N."/>
            <person name="Shiwa Y."/>
            <person name="Yoshikawa H."/>
            <person name="Ohkuma M."/>
        </authorList>
    </citation>
    <scope>NUCLEOTIDE SEQUENCE [LARGE SCALE GENOMIC DNA]</scope>
    <source>
        <strain evidence="2">JCM 15906</strain>
    </source>
</reference>
<accession>S4N974</accession>
<name>S4N974_9PORP</name>
<protein>
    <submittedName>
        <fullName evidence="1">Uncharacterized protein</fullName>
    </submittedName>
</protein>
<gene>
    <name evidence="1" type="ORF">PORCRE_150</name>
</gene>
<dbReference type="Proteomes" id="UP000018031">
    <property type="component" value="Unassembled WGS sequence"/>
</dbReference>
<sequence length="49" mass="5413">MLHQNKRLPIRDKESSYSGIMPAAQTQLTAAGLPGIFTRFPFNPNPTKA</sequence>
<dbReference type="AlphaFoldDB" id="S4N974"/>